<dbReference type="PROSITE" id="PS50977">
    <property type="entry name" value="HTH_TETR_2"/>
    <property type="match status" value="1"/>
</dbReference>
<dbReference type="PANTHER" id="PTHR47752:SF1">
    <property type="entry name" value="HTH-TYPE TRANSCRIPTIONAL REPRESSOR FABR"/>
    <property type="match status" value="1"/>
</dbReference>
<dbReference type="SUPFAM" id="SSF46689">
    <property type="entry name" value="Homeodomain-like"/>
    <property type="match status" value="1"/>
</dbReference>
<sequence length="239" mass="27272">MSTWAWYKKLFIPILKDKLTAVCSKKGQQMNQVSTRNTRSDRKEASRRRILAAAMQLVEEGRSPDALGLREVARMAGMAAPSLYNHFADMDELGLALVDDCLIRLRAVARGARKEIINNDTAVALKSLLLQFSGAVAHFEPQLRLLIMQWFNVNPEYRRIIRRELSIMRREMAVDMRDAAAGRGLANHEYELESDTIFSLLITFVLNALDLSKEKREQRLLILERQILMVVMGSRALNV</sequence>
<dbReference type="Proteomes" id="UP000235116">
    <property type="component" value="Chromosome"/>
</dbReference>
<dbReference type="GO" id="GO:0003677">
    <property type="term" value="F:DNA binding"/>
    <property type="evidence" value="ECO:0007669"/>
    <property type="project" value="UniProtKB-UniRule"/>
</dbReference>
<dbReference type="Gene3D" id="1.10.10.60">
    <property type="entry name" value="Homeodomain-like"/>
    <property type="match status" value="1"/>
</dbReference>
<dbReference type="InterPro" id="IPR050692">
    <property type="entry name" value="HTH_transcr_repressor_FabR"/>
</dbReference>
<dbReference type="KEGG" id="kak:Kalk_17790"/>
<evidence type="ECO:0000256" key="1">
    <source>
        <dbReference type="ARBA" id="ARBA00023125"/>
    </source>
</evidence>
<dbReference type="PANTHER" id="PTHR47752">
    <property type="entry name" value="HTH-TYPE TRANSCRIPTIONAL REPRESSOR FABR"/>
    <property type="match status" value="1"/>
</dbReference>
<dbReference type="AlphaFoldDB" id="A0A2K9LPF2"/>
<evidence type="ECO:0000313" key="5">
    <source>
        <dbReference type="Proteomes" id="UP000235116"/>
    </source>
</evidence>
<evidence type="ECO:0000259" key="3">
    <source>
        <dbReference type="PROSITE" id="PS50977"/>
    </source>
</evidence>
<keyword evidence="5" id="KW-1185">Reference proteome</keyword>
<evidence type="ECO:0000256" key="2">
    <source>
        <dbReference type="PROSITE-ProRule" id="PRU00335"/>
    </source>
</evidence>
<dbReference type="InterPro" id="IPR001647">
    <property type="entry name" value="HTH_TetR"/>
</dbReference>
<proteinExistence type="predicted"/>
<feature type="DNA-binding region" description="H-T-H motif" evidence="2">
    <location>
        <begin position="68"/>
        <end position="87"/>
    </location>
</feature>
<dbReference type="Pfam" id="PF00440">
    <property type="entry name" value="TetR_N"/>
    <property type="match status" value="1"/>
</dbReference>
<gene>
    <name evidence="4" type="ORF">Kalk_17790</name>
</gene>
<organism evidence="4 5">
    <name type="scientific">Ketobacter alkanivorans</name>
    <dbReference type="NCBI Taxonomy" id="1917421"/>
    <lineage>
        <taxon>Bacteria</taxon>
        <taxon>Pseudomonadati</taxon>
        <taxon>Pseudomonadota</taxon>
        <taxon>Gammaproteobacteria</taxon>
        <taxon>Pseudomonadales</taxon>
        <taxon>Ketobacteraceae</taxon>
        <taxon>Ketobacter</taxon>
    </lineage>
</organism>
<dbReference type="EMBL" id="CP022684">
    <property type="protein sequence ID" value="AUM14163.1"/>
    <property type="molecule type" value="Genomic_DNA"/>
</dbReference>
<protein>
    <recommendedName>
        <fullName evidence="3">HTH tetR-type domain-containing protein</fullName>
    </recommendedName>
</protein>
<accession>A0A2K9LPF2</accession>
<name>A0A2K9LPF2_9GAMM</name>
<keyword evidence="1 2" id="KW-0238">DNA-binding</keyword>
<evidence type="ECO:0000313" key="4">
    <source>
        <dbReference type="EMBL" id="AUM14163.1"/>
    </source>
</evidence>
<dbReference type="InterPro" id="IPR009057">
    <property type="entry name" value="Homeodomain-like_sf"/>
</dbReference>
<dbReference type="Gene3D" id="1.10.357.10">
    <property type="entry name" value="Tetracycline Repressor, domain 2"/>
    <property type="match status" value="1"/>
</dbReference>
<reference evidence="5" key="1">
    <citation type="submission" date="2017-08" db="EMBL/GenBank/DDBJ databases">
        <title>Direct submision.</title>
        <authorList>
            <person name="Kim S.-J."/>
            <person name="Rhee S.-K."/>
        </authorList>
    </citation>
    <scope>NUCLEOTIDE SEQUENCE [LARGE SCALE GENOMIC DNA]</scope>
    <source>
        <strain evidence="5">GI5</strain>
    </source>
</reference>
<feature type="domain" description="HTH tetR-type" evidence="3">
    <location>
        <begin position="44"/>
        <end position="105"/>
    </location>
</feature>